<dbReference type="InterPro" id="IPR000504">
    <property type="entry name" value="RRM_dom"/>
</dbReference>
<sequence>MSSDSGTGRHVSYPAYLSAQVNNGHHHDAAAAHGQQMGHANDGMGAVLNQFSSLSLPGGPAMSGNSPMSQNQHHHAYCGAQEQPVAYQGYHVPLHVGMTPEAAYPFSVSGQFPVQSGFAPLPVPYHAVPYTPGRVGSYIERSSEVPGLENRRGSYSTNESTPATPFFGSASERGGNSRIAVIRSSYTTPSPEQVASTGMVVPKTPQPVDEELTALIKQDPPIPDAVPAVFTPPTHTKSIEQCLENRINGNRNVYIRGLHPTTDDELLHKYASRFGKVEQSKAIIDTATGACKGFGFAKFADVRDSEKCIRGFYQLGYEVGFARESFNARLKAEGDEGSTNLYLSNLPKSLNEAELNAIFAGYHVVSSKILRDSMGNSRGVGFARFESRDECEDVIRKYHGASIGEEGLLMQVRYADTPAQKELKRITAERRQFRTNEYNIGAYGTADVGIHPSIYQQTSWTRRAVGPNTYGGSHFHRQGDADSSSSFAPRAFSSRNSVTSGGVPTVSPALGRAIKQSMLTSGATVSEDGSVDEGVTVVDSPTVANGSTQSSPTIKKEKAN</sequence>
<protein>
    <recommendedName>
        <fullName evidence="5">RRM domain-containing protein</fullName>
    </recommendedName>
</protein>
<feature type="compositionally biased region" description="Low complexity" evidence="4">
    <location>
        <begin position="483"/>
        <end position="497"/>
    </location>
</feature>
<dbReference type="FunFam" id="3.30.70.330:FF:000323">
    <property type="entry name" value="RNA binding protein MSSP-2"/>
    <property type="match status" value="1"/>
</dbReference>
<evidence type="ECO:0000256" key="3">
    <source>
        <dbReference type="PROSITE-ProRule" id="PRU00176"/>
    </source>
</evidence>
<reference evidence="6" key="1">
    <citation type="journal article" date="2023" name="Mol. Phylogenet. Evol.">
        <title>Genome-scale phylogeny and comparative genomics of the fungal order Sordariales.</title>
        <authorList>
            <person name="Hensen N."/>
            <person name="Bonometti L."/>
            <person name="Westerberg I."/>
            <person name="Brannstrom I.O."/>
            <person name="Guillou S."/>
            <person name="Cros-Aarteil S."/>
            <person name="Calhoun S."/>
            <person name="Haridas S."/>
            <person name="Kuo A."/>
            <person name="Mondo S."/>
            <person name="Pangilinan J."/>
            <person name="Riley R."/>
            <person name="LaButti K."/>
            <person name="Andreopoulos B."/>
            <person name="Lipzen A."/>
            <person name="Chen C."/>
            <person name="Yan M."/>
            <person name="Daum C."/>
            <person name="Ng V."/>
            <person name="Clum A."/>
            <person name="Steindorff A."/>
            <person name="Ohm R.A."/>
            <person name="Martin F."/>
            <person name="Silar P."/>
            <person name="Natvig D.O."/>
            <person name="Lalanne C."/>
            <person name="Gautier V."/>
            <person name="Ament-Velasquez S.L."/>
            <person name="Kruys A."/>
            <person name="Hutchinson M.I."/>
            <person name="Powell A.J."/>
            <person name="Barry K."/>
            <person name="Miller A.N."/>
            <person name="Grigoriev I.V."/>
            <person name="Debuchy R."/>
            <person name="Gladieux P."/>
            <person name="Hiltunen Thoren M."/>
            <person name="Johannesson H."/>
        </authorList>
    </citation>
    <scope>NUCLEOTIDE SEQUENCE</scope>
    <source>
        <strain evidence="6">CBS 955.72</strain>
    </source>
</reference>
<dbReference type="GO" id="GO:0003723">
    <property type="term" value="F:RNA binding"/>
    <property type="evidence" value="ECO:0007669"/>
    <property type="project" value="UniProtKB-UniRule"/>
</dbReference>
<feature type="compositionally biased region" description="Polar residues" evidence="4">
    <location>
        <begin position="153"/>
        <end position="163"/>
    </location>
</feature>
<reference evidence="6" key="2">
    <citation type="submission" date="2023-06" db="EMBL/GenBank/DDBJ databases">
        <authorList>
            <consortium name="Lawrence Berkeley National Laboratory"/>
            <person name="Haridas S."/>
            <person name="Hensen N."/>
            <person name="Bonometti L."/>
            <person name="Westerberg I."/>
            <person name="Brannstrom I.O."/>
            <person name="Guillou S."/>
            <person name="Cros-Aarteil S."/>
            <person name="Calhoun S."/>
            <person name="Kuo A."/>
            <person name="Mondo S."/>
            <person name="Pangilinan J."/>
            <person name="Riley R."/>
            <person name="Labutti K."/>
            <person name="Andreopoulos B."/>
            <person name="Lipzen A."/>
            <person name="Chen C."/>
            <person name="Yanf M."/>
            <person name="Daum C."/>
            <person name="Ng V."/>
            <person name="Clum A."/>
            <person name="Steindorff A."/>
            <person name="Ohm R."/>
            <person name="Martin F."/>
            <person name="Silar P."/>
            <person name="Natvig D."/>
            <person name="Lalanne C."/>
            <person name="Gautier V."/>
            <person name="Ament-Velasquez S.L."/>
            <person name="Kruys A."/>
            <person name="Hutchinson M.I."/>
            <person name="Powell A.J."/>
            <person name="Barry K."/>
            <person name="Miller A.N."/>
            <person name="Grigoriev I.V."/>
            <person name="Debuchy R."/>
            <person name="Gladieux P."/>
            <person name="Thoren M.H."/>
            <person name="Johannesson H."/>
        </authorList>
    </citation>
    <scope>NUCLEOTIDE SEQUENCE</scope>
    <source>
        <strain evidence="6">CBS 955.72</strain>
    </source>
</reference>
<dbReference type="CDD" id="cd12243">
    <property type="entry name" value="RRM1_MSSP"/>
    <property type="match status" value="1"/>
</dbReference>
<dbReference type="SMART" id="SM00360">
    <property type="entry name" value="RRM"/>
    <property type="match status" value="2"/>
</dbReference>
<dbReference type="AlphaFoldDB" id="A0AAJ0ME54"/>
<dbReference type="InterPro" id="IPR035979">
    <property type="entry name" value="RBD_domain_sf"/>
</dbReference>
<feature type="region of interest" description="Disordered" evidence="4">
    <location>
        <begin position="471"/>
        <end position="505"/>
    </location>
</feature>
<dbReference type="EMBL" id="JAUIQD010000004">
    <property type="protein sequence ID" value="KAK3353092.1"/>
    <property type="molecule type" value="Genomic_DNA"/>
</dbReference>
<keyword evidence="2 3" id="KW-0694">RNA-binding</keyword>
<dbReference type="CDD" id="cd12244">
    <property type="entry name" value="RRM2_MSSP"/>
    <property type="match status" value="1"/>
</dbReference>
<proteinExistence type="predicted"/>
<name>A0AAJ0ME54_9PEZI</name>
<feature type="domain" description="RRM" evidence="5">
    <location>
        <begin position="339"/>
        <end position="417"/>
    </location>
</feature>
<feature type="region of interest" description="Disordered" evidence="4">
    <location>
        <begin position="520"/>
        <end position="560"/>
    </location>
</feature>
<dbReference type="PANTHER" id="PTHR24012">
    <property type="entry name" value="RNA BINDING PROTEIN"/>
    <property type="match status" value="1"/>
</dbReference>
<keyword evidence="7" id="KW-1185">Reference proteome</keyword>
<dbReference type="InterPro" id="IPR012677">
    <property type="entry name" value="Nucleotide-bd_a/b_plait_sf"/>
</dbReference>
<comment type="caution">
    <text evidence="6">The sequence shown here is derived from an EMBL/GenBank/DDBJ whole genome shotgun (WGS) entry which is preliminary data.</text>
</comment>
<dbReference type="FunFam" id="3.30.70.330:FF:000468">
    <property type="entry name" value="Related to single-stranded DNA-binding protein MSSP-1"/>
    <property type="match status" value="1"/>
</dbReference>
<dbReference type="Gene3D" id="3.30.70.330">
    <property type="match status" value="2"/>
</dbReference>
<feature type="compositionally biased region" description="Polar residues" evidence="4">
    <location>
        <begin position="542"/>
        <end position="553"/>
    </location>
</feature>
<evidence type="ECO:0000259" key="5">
    <source>
        <dbReference type="PROSITE" id="PS50102"/>
    </source>
</evidence>
<gene>
    <name evidence="6" type="ORF">B0T25DRAFT_607141</name>
</gene>
<accession>A0AAJ0ME54</accession>
<feature type="region of interest" description="Disordered" evidence="4">
    <location>
        <begin position="144"/>
        <end position="172"/>
    </location>
</feature>
<evidence type="ECO:0000256" key="2">
    <source>
        <dbReference type="ARBA" id="ARBA00022884"/>
    </source>
</evidence>
<dbReference type="Pfam" id="PF00076">
    <property type="entry name" value="RRM_1"/>
    <property type="match status" value="2"/>
</dbReference>
<dbReference type="SUPFAM" id="SSF54928">
    <property type="entry name" value="RNA-binding domain, RBD"/>
    <property type="match status" value="2"/>
</dbReference>
<evidence type="ECO:0000313" key="6">
    <source>
        <dbReference type="EMBL" id="KAK3353092.1"/>
    </source>
</evidence>
<evidence type="ECO:0000256" key="4">
    <source>
        <dbReference type="SAM" id="MobiDB-lite"/>
    </source>
</evidence>
<dbReference type="PROSITE" id="PS50102">
    <property type="entry name" value="RRM"/>
    <property type="match status" value="2"/>
</dbReference>
<feature type="domain" description="RRM" evidence="5">
    <location>
        <begin position="251"/>
        <end position="324"/>
    </location>
</feature>
<evidence type="ECO:0000256" key="1">
    <source>
        <dbReference type="ARBA" id="ARBA00022737"/>
    </source>
</evidence>
<organism evidence="6 7">
    <name type="scientific">Lasiosphaeria hispida</name>
    <dbReference type="NCBI Taxonomy" id="260671"/>
    <lineage>
        <taxon>Eukaryota</taxon>
        <taxon>Fungi</taxon>
        <taxon>Dikarya</taxon>
        <taxon>Ascomycota</taxon>
        <taxon>Pezizomycotina</taxon>
        <taxon>Sordariomycetes</taxon>
        <taxon>Sordariomycetidae</taxon>
        <taxon>Sordariales</taxon>
        <taxon>Lasiosphaeriaceae</taxon>
        <taxon>Lasiosphaeria</taxon>
    </lineage>
</organism>
<dbReference type="Proteomes" id="UP001275084">
    <property type="component" value="Unassembled WGS sequence"/>
</dbReference>
<keyword evidence="1" id="KW-0677">Repeat</keyword>
<evidence type="ECO:0000313" key="7">
    <source>
        <dbReference type="Proteomes" id="UP001275084"/>
    </source>
</evidence>